<dbReference type="InterPro" id="IPR018506">
    <property type="entry name" value="Cyt_B5_heme-BS"/>
</dbReference>
<evidence type="ECO:0000256" key="2">
    <source>
        <dbReference type="ARBA" id="ARBA00022723"/>
    </source>
</evidence>
<dbReference type="GO" id="GO:0005737">
    <property type="term" value="C:cytoplasm"/>
    <property type="evidence" value="ECO:0007669"/>
    <property type="project" value="TreeGrafter"/>
</dbReference>
<dbReference type="Proteomes" id="UP000054564">
    <property type="component" value="Unassembled WGS sequence"/>
</dbReference>
<evidence type="ECO:0000256" key="1">
    <source>
        <dbReference type="ARBA" id="ARBA00022617"/>
    </source>
</evidence>
<evidence type="ECO:0000259" key="6">
    <source>
        <dbReference type="PROSITE" id="PS50255"/>
    </source>
</evidence>
<dbReference type="GO" id="GO:0020037">
    <property type="term" value="F:heme binding"/>
    <property type="evidence" value="ECO:0007669"/>
    <property type="project" value="UniProtKB-UniRule"/>
</dbReference>
<feature type="region of interest" description="Disordered" evidence="5">
    <location>
        <begin position="1"/>
        <end position="88"/>
    </location>
</feature>
<accession>A0A0L0V5K5</accession>
<reference evidence="8" key="1">
    <citation type="submission" date="2014-03" db="EMBL/GenBank/DDBJ databases">
        <title>The Genome Sequence of Puccinia striiformis f. sp. tritici PST-78.</title>
        <authorList>
            <consortium name="The Broad Institute Genome Sequencing Platform"/>
            <person name="Cuomo C."/>
            <person name="Hulbert S."/>
            <person name="Chen X."/>
            <person name="Walker B."/>
            <person name="Young S.K."/>
            <person name="Zeng Q."/>
            <person name="Gargeya S."/>
            <person name="Fitzgerald M."/>
            <person name="Haas B."/>
            <person name="Abouelleil A."/>
            <person name="Alvarado L."/>
            <person name="Arachchi H.M."/>
            <person name="Berlin A.M."/>
            <person name="Chapman S.B."/>
            <person name="Goldberg J."/>
            <person name="Griggs A."/>
            <person name="Gujja S."/>
            <person name="Hansen M."/>
            <person name="Howarth C."/>
            <person name="Imamovic A."/>
            <person name="Larimer J."/>
            <person name="McCowan C."/>
            <person name="Montmayeur A."/>
            <person name="Murphy C."/>
            <person name="Neiman D."/>
            <person name="Pearson M."/>
            <person name="Priest M."/>
            <person name="Roberts A."/>
            <person name="Saif S."/>
            <person name="Shea T."/>
            <person name="Sisk P."/>
            <person name="Sykes S."/>
            <person name="Wortman J."/>
            <person name="Nusbaum C."/>
            <person name="Birren B."/>
        </authorList>
    </citation>
    <scope>NUCLEOTIDE SEQUENCE [LARGE SCALE GENOMIC DNA]</scope>
    <source>
        <strain evidence="8">race PST-78</strain>
    </source>
</reference>
<dbReference type="SUPFAM" id="SSF55856">
    <property type="entry name" value="Cytochrome b5-like heme/steroid binding domain"/>
    <property type="match status" value="1"/>
</dbReference>
<sequence length="239" mass="27056">MFSFFGFPTKSNVSSSTQEKQDEQQQEEGNIESTDPSTLEPPMFPAQNSIQRAASSSGTKPTPSQPPITTHPILRIDSPPPDEDEEYEEYMNNQNNDDRDYYDQDNDLDLDLNALSLPHSTRKKPAKPRKKVQLMPGFSQLDWAKLKSSGVNLRGEEVTSIRRISRTELSEHKTKEDCWSSFNGKVYNMTAYLNYHPGGVRELMRVAGKDGTELFMKTHAWISVDAMLDTCLVGFLVND</sequence>
<keyword evidence="1 4" id="KW-0349">Heme</keyword>
<dbReference type="InterPro" id="IPR001199">
    <property type="entry name" value="Cyt_B5-like_heme/steroid-bd"/>
</dbReference>
<keyword evidence="2 4" id="KW-0479">Metal-binding</keyword>
<gene>
    <name evidence="7" type="ORF">PSTG_12324</name>
</gene>
<keyword evidence="8" id="KW-1185">Reference proteome</keyword>
<feature type="domain" description="Cytochrome b5 heme-binding" evidence="6">
    <location>
        <begin position="161"/>
        <end position="237"/>
    </location>
</feature>
<dbReference type="PANTHER" id="PTHR46237:SF1">
    <property type="entry name" value="CYTOCHROME B5 REDUCTASE 4"/>
    <property type="match status" value="1"/>
</dbReference>
<dbReference type="GO" id="GO:0046872">
    <property type="term" value="F:metal ion binding"/>
    <property type="evidence" value="ECO:0007669"/>
    <property type="project" value="UniProtKB-UniRule"/>
</dbReference>
<dbReference type="GO" id="GO:0004128">
    <property type="term" value="F:cytochrome-b5 reductase activity, acting on NAD(P)H"/>
    <property type="evidence" value="ECO:0007669"/>
    <property type="project" value="TreeGrafter"/>
</dbReference>
<keyword evidence="3 4" id="KW-0408">Iron</keyword>
<evidence type="ECO:0000256" key="5">
    <source>
        <dbReference type="SAM" id="MobiDB-lite"/>
    </source>
</evidence>
<name>A0A0L0V5K5_9BASI</name>
<dbReference type="OrthoDB" id="432299at2759"/>
<evidence type="ECO:0000256" key="3">
    <source>
        <dbReference type="ARBA" id="ARBA00023004"/>
    </source>
</evidence>
<evidence type="ECO:0000313" key="7">
    <source>
        <dbReference type="EMBL" id="KNE94299.1"/>
    </source>
</evidence>
<comment type="similarity">
    <text evidence="4">Belongs to the cytochrome b5 family.</text>
</comment>
<dbReference type="PROSITE" id="PS00191">
    <property type="entry name" value="CYTOCHROME_B5_1"/>
    <property type="match status" value="1"/>
</dbReference>
<dbReference type="InterPro" id="IPR036400">
    <property type="entry name" value="Cyt_B5-like_heme/steroid_sf"/>
</dbReference>
<dbReference type="EMBL" id="AJIL01000119">
    <property type="protein sequence ID" value="KNE94299.1"/>
    <property type="molecule type" value="Genomic_DNA"/>
</dbReference>
<feature type="compositionally biased region" description="Polar residues" evidence="5">
    <location>
        <begin position="46"/>
        <end position="62"/>
    </location>
</feature>
<dbReference type="Pfam" id="PF00173">
    <property type="entry name" value="Cyt-b5"/>
    <property type="match status" value="1"/>
</dbReference>
<dbReference type="PANTHER" id="PTHR46237">
    <property type="entry name" value="CYTOCHROME B5 REDUCTASE 4 FAMILY MEMBER"/>
    <property type="match status" value="1"/>
</dbReference>
<dbReference type="SMART" id="SM01117">
    <property type="entry name" value="Cyt-b5"/>
    <property type="match status" value="1"/>
</dbReference>
<organism evidence="7 8">
    <name type="scientific">Puccinia striiformis f. sp. tritici PST-78</name>
    <dbReference type="NCBI Taxonomy" id="1165861"/>
    <lineage>
        <taxon>Eukaryota</taxon>
        <taxon>Fungi</taxon>
        <taxon>Dikarya</taxon>
        <taxon>Basidiomycota</taxon>
        <taxon>Pucciniomycotina</taxon>
        <taxon>Pucciniomycetes</taxon>
        <taxon>Pucciniales</taxon>
        <taxon>Pucciniaceae</taxon>
        <taxon>Puccinia</taxon>
    </lineage>
</organism>
<dbReference type="PROSITE" id="PS50255">
    <property type="entry name" value="CYTOCHROME_B5_2"/>
    <property type="match status" value="1"/>
</dbReference>
<protein>
    <recommendedName>
        <fullName evidence="6">Cytochrome b5 heme-binding domain-containing protein</fullName>
    </recommendedName>
</protein>
<dbReference type="STRING" id="1165861.A0A0L0V5K5"/>
<proteinExistence type="inferred from homology"/>
<dbReference type="Gene3D" id="3.10.120.10">
    <property type="entry name" value="Cytochrome b5-like heme/steroid binding domain"/>
    <property type="match status" value="1"/>
</dbReference>
<dbReference type="AlphaFoldDB" id="A0A0L0V5K5"/>
<dbReference type="FunFam" id="3.10.120.10:FF:000001">
    <property type="entry name" value="Cytochrome b5 reductase 4"/>
    <property type="match status" value="1"/>
</dbReference>
<evidence type="ECO:0000256" key="4">
    <source>
        <dbReference type="RuleBase" id="RU362121"/>
    </source>
</evidence>
<comment type="caution">
    <text evidence="7">The sequence shown here is derived from an EMBL/GenBank/DDBJ whole genome shotgun (WGS) entry which is preliminary data.</text>
</comment>
<evidence type="ECO:0000313" key="8">
    <source>
        <dbReference type="Proteomes" id="UP000054564"/>
    </source>
</evidence>
<dbReference type="InterPro" id="IPR051872">
    <property type="entry name" value="Cytochrome_b5/Flavoprotein_Rdt"/>
</dbReference>